<dbReference type="GeneID" id="727302"/>
<feature type="transmembrane region" description="Helical" evidence="8">
    <location>
        <begin position="853"/>
        <end position="878"/>
    </location>
</feature>
<name>A0A7M7MT45_APIME</name>
<dbReference type="Gene3D" id="3.30.420.10">
    <property type="entry name" value="Ribonuclease H-like superfamily/Ribonuclease H"/>
    <property type="match status" value="1"/>
</dbReference>
<evidence type="ECO:0000256" key="8">
    <source>
        <dbReference type="SAM" id="Phobius"/>
    </source>
</evidence>
<sequence length="925" mass="106189">MKAGQAATVNDNATCHTANETIQLLHEIFPSRVLSPFGDQNWLPRLCDLRPLDFFLWGIFLVFVLFISTLDYFKGIGKAEPYYNNNNCSSTDSIIIFHASSERQHDENEMVVDILINETTSDTNVSHFKTSTDWNNWPNLKFPSTNLEKQYKMANLHLEKGIFVFDFLRKFLSFIQPYDIPIDLLIDAIENRLDTSTLISKSIHLEAGPLTVFGICFILCCIIPGIELWLACRPLKEDYKPSQHPGILTFFLVFFICILGLGMIIMIICNEAMSTSVEKFPVVIEAALQDLNDYHSSTTIQLRKYLLRSLDVASEAIFADLDNIEELLGKPVQTELSSETGLNDALNTLVDLLNVSQKVSSNVESLLSDGENIRNLGKELTIEINNLRQNLESALRACTGQDRSLCTIIDSSELRVTLRIDQLIKDTRLLRLHNTKQENLTKTIRQVRGEYLYIPQHIARNSLEARNQIRREVNKMRARIFDEARNMEASNSELVKQLEFARRLVDYMTPYIVVFEHIRWLIGIGTILCILLIWLLLLGALCCRCGTYETKIRFTLLCGVFMACIISIILWIVFIMTLILSSHIEMLICRPLHDPNYNTLQAILETRIFLGKRLSVSLKDLFEKCRMNEPAYPAFGLGNTMKLEQLAAYWTWSSFSRIILKIKVELRTLNIFPRYFERQLHDLLYACGLNLTEHRVMIQGKILNKDLEILSDQLDKVTQRMNDKLTARSLETIVAIMQDINSRRLKPLMKLHDKLLYKLAALELQIQPLQAHINYSLSHLKNIQYYIDNEGDKIAQLKTKAYTDRLANYLDQWRFHILSEMGNGIAKCRPLWDVLEGIKLLLCNHFLGNLSGYWFATFICAIIMIASTPTAHILSLVYKNLSNNVKDVNLVPTRSEDPPTEPDQQENWNTPEPPPPPPSSEEGWQ</sequence>
<feature type="transmembrane region" description="Helical" evidence="8">
    <location>
        <begin position="54"/>
        <end position="73"/>
    </location>
</feature>
<keyword evidence="10" id="KW-1185">Reference proteome</keyword>
<accession>A0A7M7MT45</accession>
<evidence type="ECO:0000313" key="10">
    <source>
        <dbReference type="Proteomes" id="UP000005203"/>
    </source>
</evidence>
<dbReference type="PANTHER" id="PTHR22730">
    <property type="entry name" value="PROMININ PROM PROTEIN"/>
    <property type="match status" value="1"/>
</dbReference>
<evidence type="ECO:0000313" key="11">
    <source>
        <dbReference type="RefSeq" id="XP_026300572.1"/>
    </source>
</evidence>
<dbReference type="CTD" id="246493"/>
<comment type="similarity">
    <text evidence="2">Belongs to the prominin family.</text>
</comment>
<evidence type="ECO:0000256" key="1">
    <source>
        <dbReference type="ARBA" id="ARBA00004141"/>
    </source>
</evidence>
<dbReference type="Proteomes" id="UP000005203">
    <property type="component" value="Linkage group LG13"/>
</dbReference>
<keyword evidence="6" id="KW-0325">Glycoprotein</keyword>
<dbReference type="KEGG" id="ame:727302"/>
<evidence type="ECO:0000256" key="6">
    <source>
        <dbReference type="ARBA" id="ARBA00023180"/>
    </source>
</evidence>
<evidence type="ECO:0000256" key="3">
    <source>
        <dbReference type="ARBA" id="ARBA00022692"/>
    </source>
</evidence>
<dbReference type="RefSeq" id="XP_026300572.1">
    <property type="nucleotide sequence ID" value="XM_026444787.1"/>
</dbReference>
<comment type="subcellular location">
    <subcellularLocation>
        <location evidence="1">Membrane</location>
        <topology evidence="1">Multi-pass membrane protein</topology>
    </subcellularLocation>
</comment>
<dbReference type="AlphaFoldDB" id="A0A7M7MT45"/>
<feature type="region of interest" description="Disordered" evidence="7">
    <location>
        <begin position="889"/>
        <end position="925"/>
    </location>
</feature>
<keyword evidence="3 8" id="KW-0812">Transmembrane</keyword>
<evidence type="ECO:0000256" key="7">
    <source>
        <dbReference type="SAM" id="MobiDB-lite"/>
    </source>
</evidence>
<organism evidence="9">
    <name type="scientific">Apis mellifera</name>
    <name type="common">Honeybee</name>
    <dbReference type="NCBI Taxonomy" id="7460"/>
    <lineage>
        <taxon>Eukaryota</taxon>
        <taxon>Metazoa</taxon>
        <taxon>Ecdysozoa</taxon>
        <taxon>Arthropoda</taxon>
        <taxon>Hexapoda</taxon>
        <taxon>Insecta</taxon>
        <taxon>Pterygota</taxon>
        <taxon>Neoptera</taxon>
        <taxon>Endopterygota</taxon>
        <taxon>Hymenoptera</taxon>
        <taxon>Apocrita</taxon>
        <taxon>Aculeata</taxon>
        <taxon>Apoidea</taxon>
        <taxon>Anthophila</taxon>
        <taxon>Apidae</taxon>
        <taxon>Apis</taxon>
    </lineage>
</organism>
<dbReference type="PANTHER" id="PTHR22730:SF1">
    <property type="entry name" value="PROMININ-LIKE PROTEIN"/>
    <property type="match status" value="1"/>
</dbReference>
<dbReference type="OrthoDB" id="8188647at2759"/>
<dbReference type="GO" id="GO:0003676">
    <property type="term" value="F:nucleic acid binding"/>
    <property type="evidence" value="ECO:0007669"/>
    <property type="project" value="InterPro"/>
</dbReference>
<evidence type="ECO:0000256" key="4">
    <source>
        <dbReference type="ARBA" id="ARBA00022989"/>
    </source>
</evidence>
<reference evidence="11" key="2">
    <citation type="submission" date="2025-04" db="UniProtKB">
        <authorList>
            <consortium name="RefSeq"/>
        </authorList>
    </citation>
    <scope>IDENTIFICATION</scope>
    <source>
        <strain evidence="11">DH4</strain>
        <tissue evidence="11">Whole body</tissue>
    </source>
</reference>
<dbReference type="InterPro" id="IPR008795">
    <property type="entry name" value="Prominin"/>
</dbReference>
<keyword evidence="4 8" id="KW-1133">Transmembrane helix</keyword>
<feature type="transmembrane region" description="Helical" evidence="8">
    <location>
        <begin position="244"/>
        <end position="268"/>
    </location>
</feature>
<gene>
    <name evidence="11" type="primary">LOC727302</name>
</gene>
<protein>
    <submittedName>
        <fullName evidence="11">Prominin-1-A</fullName>
    </submittedName>
</protein>
<feature type="transmembrane region" description="Helical" evidence="8">
    <location>
        <begin position="520"/>
        <end position="542"/>
    </location>
</feature>
<evidence type="ECO:0000313" key="9">
    <source>
        <dbReference type="EnsemblMetazoa" id="XP_026300572"/>
    </source>
</evidence>
<dbReference type="GO" id="GO:0016020">
    <property type="term" value="C:membrane"/>
    <property type="evidence" value="ECO:0007669"/>
    <property type="project" value="UniProtKB-SubCell"/>
</dbReference>
<feature type="transmembrane region" description="Helical" evidence="8">
    <location>
        <begin position="210"/>
        <end position="232"/>
    </location>
</feature>
<evidence type="ECO:0000256" key="5">
    <source>
        <dbReference type="ARBA" id="ARBA00023136"/>
    </source>
</evidence>
<feature type="transmembrane region" description="Helical" evidence="8">
    <location>
        <begin position="554"/>
        <end position="580"/>
    </location>
</feature>
<dbReference type="EnsemblMetazoa" id="XM_026444787">
    <property type="protein sequence ID" value="XP_026300572"/>
    <property type="gene ID" value="LOC727302"/>
</dbReference>
<keyword evidence="5 8" id="KW-0472">Membrane</keyword>
<proteinExistence type="inferred from homology"/>
<dbReference type="InterPro" id="IPR036397">
    <property type="entry name" value="RNaseH_sf"/>
</dbReference>
<dbReference type="Pfam" id="PF05478">
    <property type="entry name" value="Prominin"/>
    <property type="match status" value="1"/>
</dbReference>
<evidence type="ECO:0000256" key="2">
    <source>
        <dbReference type="ARBA" id="ARBA00006058"/>
    </source>
</evidence>
<reference evidence="9" key="1">
    <citation type="submission" date="2021-01" db="UniProtKB">
        <authorList>
            <consortium name="EnsemblMetazoa"/>
        </authorList>
    </citation>
    <scope>IDENTIFICATION</scope>
    <source>
        <strain evidence="9">DH4</strain>
    </source>
</reference>
<accession>A0A8B8H971</accession>